<organism evidence="2 3">
    <name type="scientific">Vanrija albida</name>
    <dbReference type="NCBI Taxonomy" id="181172"/>
    <lineage>
        <taxon>Eukaryota</taxon>
        <taxon>Fungi</taxon>
        <taxon>Dikarya</taxon>
        <taxon>Basidiomycota</taxon>
        <taxon>Agaricomycotina</taxon>
        <taxon>Tremellomycetes</taxon>
        <taxon>Trichosporonales</taxon>
        <taxon>Trichosporonaceae</taxon>
        <taxon>Vanrija</taxon>
    </lineage>
</organism>
<dbReference type="InterPro" id="IPR036282">
    <property type="entry name" value="Glutathione-S-Trfase_C_sf"/>
</dbReference>
<evidence type="ECO:0000259" key="1">
    <source>
        <dbReference type="Pfam" id="PF13409"/>
    </source>
</evidence>
<evidence type="ECO:0000313" key="3">
    <source>
        <dbReference type="Proteomes" id="UP001565368"/>
    </source>
</evidence>
<dbReference type="SUPFAM" id="SSF47616">
    <property type="entry name" value="GST C-terminal domain-like"/>
    <property type="match status" value="1"/>
</dbReference>
<dbReference type="RefSeq" id="XP_069211509.1">
    <property type="nucleotide sequence ID" value="XM_069351123.1"/>
</dbReference>
<sequence length="262" mass="28735">MTIDTKPYIVYGLALEKGQNINVGPYAWKTEVDLGTLGVPYKLEGRIYDDIRGSFETETGNPKVTVPTLKTEDGYVTDSWAIAEWAEAKYGTPERSLFGGNEEGKAFARFLNIWADNDLGDQVKILFAPWLYQAQKAAGDDASAAWFLKTKLGGSQEAINGLIKASQDPTWVDNQAQVVRDKLQTIEKQLAANKEAGKGKFLAGTDYPTHGDAAVFGWYAASAAVRGYDLLEKIWNHESLPLVSAWVKDVADVSGAKVAYPY</sequence>
<dbReference type="InterPro" id="IPR004045">
    <property type="entry name" value="Glutathione_S-Trfase_N"/>
</dbReference>
<accession>A0ABR3QA22</accession>
<dbReference type="Gene3D" id="3.40.30.10">
    <property type="entry name" value="Glutaredoxin"/>
    <property type="match status" value="1"/>
</dbReference>
<gene>
    <name evidence="2" type="ORF">Q8F55_002528</name>
</gene>
<comment type="caution">
    <text evidence="2">The sequence shown here is derived from an EMBL/GenBank/DDBJ whole genome shotgun (WGS) entry which is preliminary data.</text>
</comment>
<proteinExistence type="predicted"/>
<dbReference type="Gene3D" id="1.20.1050.10">
    <property type="match status" value="1"/>
</dbReference>
<dbReference type="InterPro" id="IPR036249">
    <property type="entry name" value="Thioredoxin-like_sf"/>
</dbReference>
<evidence type="ECO:0000313" key="2">
    <source>
        <dbReference type="EMBL" id="KAL1411565.1"/>
    </source>
</evidence>
<protein>
    <recommendedName>
        <fullName evidence="1">GST N-terminal domain-containing protein</fullName>
    </recommendedName>
</protein>
<feature type="domain" description="GST N-terminal" evidence="1">
    <location>
        <begin position="25"/>
        <end position="88"/>
    </location>
</feature>
<reference evidence="2 3" key="1">
    <citation type="submission" date="2023-08" db="EMBL/GenBank/DDBJ databases">
        <title>Annotated Genome Sequence of Vanrija albida AlHP1.</title>
        <authorList>
            <person name="Herzog R."/>
        </authorList>
    </citation>
    <scope>NUCLEOTIDE SEQUENCE [LARGE SCALE GENOMIC DNA]</scope>
    <source>
        <strain evidence="2 3">AlHP1</strain>
    </source>
</reference>
<dbReference type="GeneID" id="95983571"/>
<dbReference type="Pfam" id="PF13409">
    <property type="entry name" value="GST_N_2"/>
    <property type="match status" value="1"/>
</dbReference>
<name>A0ABR3QA22_9TREE</name>
<dbReference type="EMBL" id="JBBXJM010000002">
    <property type="protein sequence ID" value="KAL1411565.1"/>
    <property type="molecule type" value="Genomic_DNA"/>
</dbReference>
<keyword evidence="3" id="KW-1185">Reference proteome</keyword>
<dbReference type="Proteomes" id="UP001565368">
    <property type="component" value="Unassembled WGS sequence"/>
</dbReference>
<dbReference type="SUPFAM" id="SSF52833">
    <property type="entry name" value="Thioredoxin-like"/>
    <property type="match status" value="1"/>
</dbReference>